<comment type="caution">
    <text evidence="2">The sequence shown here is derived from an EMBL/GenBank/DDBJ whole genome shotgun (WGS) entry which is preliminary data.</text>
</comment>
<dbReference type="RefSeq" id="WP_204346507.1">
    <property type="nucleotide sequence ID" value="NZ_JACNMJ010000007.1"/>
</dbReference>
<accession>A0ABT0HCF0</accession>
<proteinExistence type="predicted"/>
<reference evidence="2" key="1">
    <citation type="submission" date="2022-04" db="EMBL/GenBank/DDBJ databases">
        <authorList>
            <person name="Ren T."/>
        </authorList>
    </citation>
    <scope>NUCLEOTIDE SEQUENCE</scope>
    <source>
        <strain evidence="2">F63249</strain>
    </source>
</reference>
<gene>
    <name evidence="2" type="ORF">MUY34_15525</name>
</gene>
<name>A0ABT0HCF0_9FLAO</name>
<evidence type="ECO:0000313" key="3">
    <source>
        <dbReference type="Proteomes" id="UP001203687"/>
    </source>
</evidence>
<keyword evidence="3" id="KW-1185">Reference proteome</keyword>
<sequence length="277" mass="30901">MKNITLFLFVIFGFTIAGYAQDAEKIKGDRNLTIKQTYVDDFKKIIVGEDFEVELFYNKKPSVEIETDDNLHAYINVQVNDSVLTLSTTADIRAKKISIKVNYGDSFSEIEVKDDAEIRSLTSLELTNAKLKTSGSSRAYLNIKTDNFSFISTDKTKVKLNITATKVTSEISDNTKMDALINASEVKMDLYQRASADIEGAVTDFTLRADNNSKFNGKNFTAKNCSLITEIGSDVYVEATDLITIEASGTSEVYLYGNPKITINKFTDTAKLQKKEK</sequence>
<dbReference type="InterPro" id="IPR021255">
    <property type="entry name" value="DUF2807"/>
</dbReference>
<organism evidence="2 3">
    <name type="scientific">Psychroserpens algicola</name>
    <dbReference type="NCBI Taxonomy" id="1719034"/>
    <lineage>
        <taxon>Bacteria</taxon>
        <taxon>Pseudomonadati</taxon>
        <taxon>Bacteroidota</taxon>
        <taxon>Flavobacteriia</taxon>
        <taxon>Flavobacteriales</taxon>
        <taxon>Flavobacteriaceae</taxon>
        <taxon>Psychroserpens</taxon>
    </lineage>
</organism>
<dbReference type="Pfam" id="PF10988">
    <property type="entry name" value="DUF2807"/>
    <property type="match status" value="1"/>
</dbReference>
<dbReference type="EMBL" id="JALPQF010000019">
    <property type="protein sequence ID" value="MCK8482045.1"/>
    <property type="molecule type" value="Genomic_DNA"/>
</dbReference>
<feature type="domain" description="Putative auto-transporter adhesin head GIN" evidence="1">
    <location>
        <begin position="41"/>
        <end position="179"/>
    </location>
</feature>
<evidence type="ECO:0000259" key="1">
    <source>
        <dbReference type="Pfam" id="PF10988"/>
    </source>
</evidence>
<protein>
    <submittedName>
        <fullName evidence="2">DUF2807 domain-containing protein</fullName>
    </submittedName>
</protein>
<evidence type="ECO:0000313" key="2">
    <source>
        <dbReference type="EMBL" id="MCK8482045.1"/>
    </source>
</evidence>
<dbReference type="Proteomes" id="UP001203687">
    <property type="component" value="Unassembled WGS sequence"/>
</dbReference>
<dbReference type="Gene3D" id="2.160.20.120">
    <property type="match status" value="1"/>
</dbReference>